<feature type="non-terminal residue" evidence="14">
    <location>
        <position position="220"/>
    </location>
</feature>
<dbReference type="EMBL" id="GDKW01002831">
    <property type="protein sequence ID" value="JAI53764.1"/>
    <property type="molecule type" value="mRNA"/>
</dbReference>
<comment type="catalytic activity">
    <reaction evidence="10">
        <text>N-terminal L-seryl-[histone H2A] + acetyl-CoA = N-terminal N(alpha)-acetyl-L-seryl-[histone H2A] + CoA + H(+)</text>
        <dbReference type="Rhea" id="RHEA:50600"/>
        <dbReference type="Rhea" id="RHEA-COMP:12742"/>
        <dbReference type="Rhea" id="RHEA-COMP:12744"/>
        <dbReference type="ChEBI" id="CHEBI:15378"/>
        <dbReference type="ChEBI" id="CHEBI:57287"/>
        <dbReference type="ChEBI" id="CHEBI:57288"/>
        <dbReference type="ChEBI" id="CHEBI:64738"/>
        <dbReference type="ChEBI" id="CHEBI:83690"/>
        <dbReference type="EC" id="2.3.1.257"/>
    </reaction>
</comment>
<evidence type="ECO:0000256" key="9">
    <source>
        <dbReference type="ARBA" id="ARBA00023315"/>
    </source>
</evidence>
<evidence type="ECO:0000256" key="6">
    <source>
        <dbReference type="ARBA" id="ARBA00022490"/>
    </source>
</evidence>
<dbReference type="PANTHER" id="PTHR20531:SF1">
    <property type="entry name" value="N-ALPHA-ACETYLTRANSFERASE 40"/>
    <property type="match status" value="1"/>
</dbReference>
<comment type="subcellular location">
    <subcellularLocation>
        <location evidence="2">Cytoplasm</location>
    </subcellularLocation>
    <subcellularLocation>
        <location evidence="1">Nucleus</location>
    </subcellularLocation>
</comment>
<dbReference type="AlphaFoldDB" id="A0A0P4VVU2"/>
<dbReference type="PANTHER" id="PTHR20531">
    <property type="entry name" value="N-ALPHA-ACETYLTRANSFERASE 40"/>
    <property type="match status" value="1"/>
</dbReference>
<dbReference type="InterPro" id="IPR039949">
    <property type="entry name" value="NAA40"/>
</dbReference>
<feature type="coiled-coil region" evidence="12">
    <location>
        <begin position="6"/>
        <end position="35"/>
    </location>
</feature>
<reference evidence="14" key="1">
    <citation type="journal article" date="2016" name="PLoS Negl. Trop. Dis.">
        <title>A Deep Insight into the Sialome of Rhodnius neglectus, a Vector of Chagas Disease.</title>
        <authorList>
            <person name="Santiago P.B."/>
            <person name="Assumpcao T.C."/>
            <person name="Araujo C.N."/>
            <person name="Bastos I.M."/>
            <person name="Neves D."/>
            <person name="Silva I.G."/>
            <person name="Charneau S."/>
            <person name="Queiroz R.M."/>
            <person name="Raiol T."/>
            <person name="Oliveira J.V."/>
            <person name="Sousa M.V."/>
            <person name="Calvo E."/>
            <person name="Ribeiro J.M."/>
            <person name="Santana J.M."/>
        </authorList>
    </citation>
    <scope>NUCLEOTIDE SEQUENCE</scope>
    <source>
        <tissue evidence="14">Salivary glands</tissue>
    </source>
</reference>
<feature type="domain" description="N-acetyltransferase" evidence="13">
    <location>
        <begin position="71"/>
        <end position="216"/>
    </location>
</feature>
<evidence type="ECO:0000313" key="14">
    <source>
        <dbReference type="EMBL" id="JAI53764.1"/>
    </source>
</evidence>
<dbReference type="InterPro" id="IPR016181">
    <property type="entry name" value="Acyl_CoA_acyltransferase"/>
</dbReference>
<name>A0A0P4VVU2_9HEMI</name>
<dbReference type="Gene3D" id="3.40.630.30">
    <property type="match status" value="1"/>
</dbReference>
<dbReference type="EC" id="2.3.1.257" evidence="4"/>
<dbReference type="SUPFAM" id="SSF55729">
    <property type="entry name" value="Acyl-CoA N-acyltransferases (Nat)"/>
    <property type="match status" value="1"/>
</dbReference>
<evidence type="ECO:0000256" key="7">
    <source>
        <dbReference type="ARBA" id="ARBA00022679"/>
    </source>
</evidence>
<organism evidence="14">
    <name type="scientific">Rhodnius neglectus</name>
    <dbReference type="NCBI Taxonomy" id="72488"/>
    <lineage>
        <taxon>Eukaryota</taxon>
        <taxon>Metazoa</taxon>
        <taxon>Ecdysozoa</taxon>
        <taxon>Arthropoda</taxon>
        <taxon>Hexapoda</taxon>
        <taxon>Insecta</taxon>
        <taxon>Pterygota</taxon>
        <taxon>Neoptera</taxon>
        <taxon>Paraneoptera</taxon>
        <taxon>Hemiptera</taxon>
        <taxon>Heteroptera</taxon>
        <taxon>Panheteroptera</taxon>
        <taxon>Cimicomorpha</taxon>
        <taxon>Reduviidae</taxon>
        <taxon>Triatominae</taxon>
        <taxon>Rhodnius</taxon>
    </lineage>
</organism>
<dbReference type="CDD" id="cd04301">
    <property type="entry name" value="NAT_SF"/>
    <property type="match status" value="1"/>
</dbReference>
<keyword evidence="9" id="KW-0012">Acyltransferase</keyword>
<evidence type="ECO:0000256" key="3">
    <source>
        <dbReference type="ARBA" id="ARBA00008870"/>
    </source>
</evidence>
<evidence type="ECO:0000256" key="4">
    <source>
        <dbReference type="ARBA" id="ARBA00012950"/>
    </source>
</evidence>
<evidence type="ECO:0000256" key="5">
    <source>
        <dbReference type="ARBA" id="ARBA00015043"/>
    </source>
</evidence>
<evidence type="ECO:0000256" key="12">
    <source>
        <dbReference type="SAM" id="Coils"/>
    </source>
</evidence>
<dbReference type="InterPro" id="IPR000182">
    <property type="entry name" value="GNAT_dom"/>
</dbReference>
<keyword evidence="12" id="KW-0175">Coiled coil</keyword>
<evidence type="ECO:0000256" key="2">
    <source>
        <dbReference type="ARBA" id="ARBA00004496"/>
    </source>
</evidence>
<dbReference type="GO" id="GO:0043998">
    <property type="term" value="F:histone H2A acetyltransferase activity"/>
    <property type="evidence" value="ECO:0007669"/>
    <property type="project" value="InterPro"/>
</dbReference>
<dbReference type="PROSITE" id="PS51186">
    <property type="entry name" value="GNAT"/>
    <property type="match status" value="1"/>
</dbReference>
<evidence type="ECO:0000256" key="10">
    <source>
        <dbReference type="ARBA" id="ARBA00047821"/>
    </source>
</evidence>
<sequence length="220" mass="26014">MGRKTAKSLEKQSRLKQQKKQLAKARETVKKANMLVDPLLDFPAFVNFTRNGLDIELECKRVQQLSSEMVQWLMLLMETNMKVLYNQCNWGWDEVKKRNEMTEDAAWYLIAYLKDGHVPVGFSHFRFDMDFDDAVLYVYELQLDCTVQRKGLGKFMSQVLELIAFKNNMQKVMMTVFKHNPPALSFYRSMNYTLDETSPEDNFEAQYCYYIFSKLNKNIK</sequence>
<evidence type="ECO:0000256" key="8">
    <source>
        <dbReference type="ARBA" id="ARBA00023242"/>
    </source>
</evidence>
<comment type="catalytic activity">
    <reaction evidence="11">
        <text>N-terminal L-seryl-[histone H4] + acetyl-CoA = N-terminal N(alpha)-acetyl-L-seryl-[histone H4] + CoA + H(+)</text>
        <dbReference type="Rhea" id="RHEA:50596"/>
        <dbReference type="Rhea" id="RHEA-COMP:12740"/>
        <dbReference type="Rhea" id="RHEA-COMP:12743"/>
        <dbReference type="ChEBI" id="CHEBI:15378"/>
        <dbReference type="ChEBI" id="CHEBI:57287"/>
        <dbReference type="ChEBI" id="CHEBI:57288"/>
        <dbReference type="ChEBI" id="CHEBI:64738"/>
        <dbReference type="ChEBI" id="CHEBI:83690"/>
        <dbReference type="EC" id="2.3.1.257"/>
    </reaction>
</comment>
<evidence type="ECO:0000256" key="1">
    <source>
        <dbReference type="ARBA" id="ARBA00004123"/>
    </source>
</evidence>
<dbReference type="GO" id="GO:1990189">
    <property type="term" value="F:protein N-terminal-serine acetyltransferase activity"/>
    <property type="evidence" value="ECO:0007669"/>
    <property type="project" value="UniProtKB-EC"/>
</dbReference>
<dbReference type="Pfam" id="PF00583">
    <property type="entry name" value="Acetyltransf_1"/>
    <property type="match status" value="1"/>
</dbReference>
<evidence type="ECO:0000256" key="11">
    <source>
        <dbReference type="ARBA" id="ARBA00049524"/>
    </source>
</evidence>
<dbReference type="GO" id="GO:0010485">
    <property type="term" value="F:histone H4 acetyltransferase activity"/>
    <property type="evidence" value="ECO:0007669"/>
    <property type="project" value="InterPro"/>
</dbReference>
<keyword evidence="6" id="KW-0963">Cytoplasm</keyword>
<protein>
    <recommendedName>
        <fullName evidence="5">N-alpha-acetyltransferase 40</fullName>
        <ecNumber evidence="4">2.3.1.257</ecNumber>
    </recommendedName>
</protein>
<accession>A0A0P4VVU2</accession>
<keyword evidence="7 14" id="KW-0808">Transferase</keyword>
<dbReference type="GO" id="GO:0005737">
    <property type="term" value="C:cytoplasm"/>
    <property type="evidence" value="ECO:0007669"/>
    <property type="project" value="UniProtKB-SubCell"/>
</dbReference>
<proteinExistence type="evidence at transcript level"/>
<keyword evidence="8" id="KW-0539">Nucleus</keyword>
<comment type="similarity">
    <text evidence="3">Belongs to the acetyltransferase family. NAA40 subfamily.</text>
</comment>
<evidence type="ECO:0000259" key="13">
    <source>
        <dbReference type="PROSITE" id="PS51186"/>
    </source>
</evidence>
<dbReference type="GO" id="GO:0005634">
    <property type="term" value="C:nucleus"/>
    <property type="evidence" value="ECO:0007669"/>
    <property type="project" value="UniProtKB-SubCell"/>
</dbReference>